<gene>
    <name evidence="1" type="ORF">SDC9_63442</name>
</gene>
<sequence>MEQKKKEPGVRMTKASKMALQNADNIYFTTSVQGVTVYVTTAGKKILVQCGAGGPVVYPTRDHARRAVKRVRPDLDPIE</sequence>
<protein>
    <submittedName>
        <fullName evidence="1">Uncharacterized protein</fullName>
    </submittedName>
</protein>
<organism evidence="1">
    <name type="scientific">bioreactor metagenome</name>
    <dbReference type="NCBI Taxonomy" id="1076179"/>
    <lineage>
        <taxon>unclassified sequences</taxon>
        <taxon>metagenomes</taxon>
        <taxon>ecological metagenomes</taxon>
    </lineage>
</organism>
<reference evidence="1" key="1">
    <citation type="submission" date="2019-08" db="EMBL/GenBank/DDBJ databases">
        <authorList>
            <person name="Kucharzyk K."/>
            <person name="Murdoch R.W."/>
            <person name="Higgins S."/>
            <person name="Loffler F."/>
        </authorList>
    </citation>
    <scope>NUCLEOTIDE SEQUENCE</scope>
</reference>
<name>A0A644XMR4_9ZZZZ</name>
<dbReference type="EMBL" id="VSSQ01002723">
    <property type="protein sequence ID" value="MPM17058.1"/>
    <property type="molecule type" value="Genomic_DNA"/>
</dbReference>
<dbReference type="AlphaFoldDB" id="A0A644XMR4"/>
<comment type="caution">
    <text evidence="1">The sequence shown here is derived from an EMBL/GenBank/DDBJ whole genome shotgun (WGS) entry which is preliminary data.</text>
</comment>
<accession>A0A644XMR4</accession>
<evidence type="ECO:0000313" key="1">
    <source>
        <dbReference type="EMBL" id="MPM17058.1"/>
    </source>
</evidence>
<proteinExistence type="predicted"/>